<keyword evidence="5 14" id="KW-0963">Cytoplasm</keyword>
<gene>
    <name evidence="14 16" type="primary">metG</name>
    <name evidence="16" type="ORF">M1R53_01270</name>
</gene>
<feature type="binding site" evidence="14">
    <location>
        <position position="143"/>
    </location>
    <ligand>
        <name>Zn(2+)</name>
        <dbReference type="ChEBI" id="CHEBI:29105"/>
    </ligand>
</feature>
<feature type="binding site" evidence="14">
    <location>
        <position position="146"/>
    </location>
    <ligand>
        <name>Zn(2+)</name>
        <dbReference type="ChEBI" id="CHEBI:29105"/>
    </ligand>
</feature>
<keyword evidence="11 14" id="KW-0648">Protein biosynthesis</keyword>
<dbReference type="Gene3D" id="3.40.50.620">
    <property type="entry name" value="HUPs"/>
    <property type="match status" value="1"/>
</dbReference>
<evidence type="ECO:0000256" key="13">
    <source>
        <dbReference type="ARBA" id="ARBA00047364"/>
    </source>
</evidence>
<dbReference type="HAMAP" id="MF_01228">
    <property type="entry name" value="Met_tRNA_synth_type2"/>
    <property type="match status" value="1"/>
</dbReference>
<comment type="caution">
    <text evidence="14">Lacks conserved residue(s) required for the propagation of feature annotation.</text>
</comment>
<feature type="binding site" evidence="14">
    <location>
        <position position="126"/>
    </location>
    <ligand>
        <name>Zn(2+)</name>
        <dbReference type="ChEBI" id="CHEBI:29105"/>
    </ligand>
</feature>
<dbReference type="InterPro" id="IPR002547">
    <property type="entry name" value="tRNA-bd_dom"/>
</dbReference>
<dbReference type="InterPro" id="IPR004495">
    <property type="entry name" value="Met-tRNA-synth_bsu_C"/>
</dbReference>
<dbReference type="Gene3D" id="2.40.50.140">
    <property type="entry name" value="Nucleic acid-binding proteins"/>
    <property type="match status" value="1"/>
</dbReference>
<dbReference type="CDD" id="cd02800">
    <property type="entry name" value="tRNA_bind_EcMetRS_like"/>
    <property type="match status" value="1"/>
</dbReference>
<dbReference type="InterPro" id="IPR009080">
    <property type="entry name" value="tRNAsynth_Ia_anticodon-bd"/>
</dbReference>
<dbReference type="Pfam" id="PF01588">
    <property type="entry name" value="tRNA_bind"/>
    <property type="match status" value="1"/>
</dbReference>
<comment type="subcellular location">
    <subcellularLocation>
        <location evidence="2 14">Cytoplasm</location>
    </subcellularLocation>
</comment>
<evidence type="ECO:0000256" key="12">
    <source>
        <dbReference type="ARBA" id="ARBA00023146"/>
    </source>
</evidence>
<dbReference type="GO" id="GO:0000049">
    <property type="term" value="F:tRNA binding"/>
    <property type="evidence" value="ECO:0007669"/>
    <property type="project" value="UniProtKB-UniRule"/>
</dbReference>
<feature type="domain" description="TRNA-binding" evidence="15">
    <location>
        <begin position="545"/>
        <end position="645"/>
    </location>
</feature>
<dbReference type="SUPFAM" id="SSF50249">
    <property type="entry name" value="Nucleic acid-binding proteins"/>
    <property type="match status" value="1"/>
</dbReference>
<dbReference type="Pfam" id="PF09334">
    <property type="entry name" value="tRNA-synt_1g"/>
    <property type="match status" value="2"/>
</dbReference>
<keyword evidence="7 14" id="KW-0436">Ligase</keyword>
<dbReference type="FunFam" id="1.10.730.10:FF:000026">
    <property type="entry name" value="Methionine--tRNA ligase"/>
    <property type="match status" value="1"/>
</dbReference>
<dbReference type="FunFam" id="2.40.50.140:FF:000042">
    <property type="entry name" value="Methionine--tRNA ligase"/>
    <property type="match status" value="1"/>
</dbReference>
<dbReference type="InterPro" id="IPR012340">
    <property type="entry name" value="NA-bd_OB-fold"/>
</dbReference>
<evidence type="ECO:0000256" key="5">
    <source>
        <dbReference type="ARBA" id="ARBA00022490"/>
    </source>
</evidence>
<evidence type="ECO:0000313" key="17">
    <source>
        <dbReference type="Proteomes" id="UP000831151"/>
    </source>
</evidence>
<evidence type="ECO:0000256" key="7">
    <source>
        <dbReference type="ARBA" id="ARBA00022598"/>
    </source>
</evidence>
<dbReference type="SUPFAM" id="SSF52374">
    <property type="entry name" value="Nucleotidylyl transferase"/>
    <property type="match status" value="1"/>
</dbReference>
<keyword evidence="10 14" id="KW-0694">RNA-binding</keyword>
<evidence type="ECO:0000256" key="11">
    <source>
        <dbReference type="ARBA" id="ARBA00022917"/>
    </source>
</evidence>
<evidence type="ECO:0000256" key="9">
    <source>
        <dbReference type="ARBA" id="ARBA00022840"/>
    </source>
</evidence>
<dbReference type="InterPro" id="IPR023457">
    <property type="entry name" value="Met-tRNA_synth_2"/>
</dbReference>
<comment type="subunit">
    <text evidence="4 14">Homodimer.</text>
</comment>
<comment type="function">
    <text evidence="1 14">Is required not only for elongation of protein synthesis but also for the initiation of all mRNA translation through initiator tRNA(fMet) aminoacylation.</text>
</comment>
<dbReference type="AlphaFoldDB" id="A0A9E7DK22"/>
<dbReference type="InterPro" id="IPR015413">
    <property type="entry name" value="Methionyl/Leucyl_tRNA_Synth"/>
</dbReference>
<dbReference type="NCBIfam" id="TIGR00398">
    <property type="entry name" value="metG"/>
    <property type="match status" value="1"/>
</dbReference>
<dbReference type="GO" id="GO:0005737">
    <property type="term" value="C:cytoplasm"/>
    <property type="evidence" value="ECO:0007669"/>
    <property type="project" value="UniProtKB-SubCell"/>
</dbReference>
<protein>
    <recommendedName>
        <fullName evidence="14">Methionine--tRNA ligase</fullName>
        <ecNumber evidence="14">6.1.1.10</ecNumber>
    </recommendedName>
    <alternativeName>
        <fullName evidence="14">Methionyl-tRNA synthetase</fullName>
        <shortName evidence="14">MetRS</shortName>
    </alternativeName>
</protein>
<evidence type="ECO:0000313" key="16">
    <source>
        <dbReference type="EMBL" id="UQK59331.1"/>
    </source>
</evidence>
<comment type="catalytic activity">
    <reaction evidence="13 14">
        <text>tRNA(Met) + L-methionine + ATP = L-methionyl-tRNA(Met) + AMP + diphosphate</text>
        <dbReference type="Rhea" id="RHEA:13481"/>
        <dbReference type="Rhea" id="RHEA-COMP:9667"/>
        <dbReference type="Rhea" id="RHEA-COMP:9698"/>
        <dbReference type="ChEBI" id="CHEBI:30616"/>
        <dbReference type="ChEBI" id="CHEBI:33019"/>
        <dbReference type="ChEBI" id="CHEBI:57844"/>
        <dbReference type="ChEBI" id="CHEBI:78442"/>
        <dbReference type="ChEBI" id="CHEBI:78530"/>
        <dbReference type="ChEBI" id="CHEBI:456215"/>
        <dbReference type="EC" id="6.1.1.10"/>
    </reaction>
</comment>
<dbReference type="InterPro" id="IPR041872">
    <property type="entry name" value="Anticodon_Met"/>
</dbReference>
<dbReference type="RefSeq" id="WP_249242802.1">
    <property type="nucleotide sequence ID" value="NZ_CP096649.1"/>
</dbReference>
<sequence>MEKYYLSTPIYYPSGYLHIGNTYTTIVADMLKRYKELQGMDVYFVTGSDEHGEKIQKNAEKAGVTPLEFVTNINKEIYKLWDLLDIRYDKYIRTSDKSHDEMVKKIFTRLYEQGDIYKGEYEGLYCTPCESFWTESQLVDGKCPDCGREVHPAHEEAYFFRLSNYKDRLLKYYEEHPEFIEPESKKTEMINNFFKEGLQDLCVSRTSFDWGVQVPFDPKHVVYVWIDALSSYIDAAGYLQDDEKFKKLWPADIHLVGKDILRFHVIIWPALLMALDLPLPKKVFAHGWILFESDKMSKSKGNVIYPEPIVKLYGRDALKYYVMREFNFGSDGNFQSKKFMERVNSDLANDLGNLVSRTIAMAEKYFGGTVNKKNSDDAIDKDLIDVALTRKAVLDEKMEHLNLSVAIDEVFKLIRRSNKYIDETCPWTLNDNEHKERLETIIYNLLEALRISSVLLSPFIPDTAKKIREALGLSEEMKYEECDEFGLVDKYTVKKIDTLFPRLDVDKEVERLLAENENLIKSREEKDGKAKAEEQDAKPAIEFDDFAKLDLRLGEVIDSKEHPEADKLLINTVKIGDETRTIVSGIKKWYKPEDIIGKKVVVVCNLKPRKLRGVESQGMILACENGDDLSLVTSLEDMPSGSVIA</sequence>
<dbReference type="KEGG" id="fms:M1R53_01270"/>
<accession>A0A9E7DK22</accession>
<dbReference type="PROSITE" id="PS00178">
    <property type="entry name" value="AA_TRNA_LIGASE_I"/>
    <property type="match status" value="1"/>
</dbReference>
<feature type="short sequence motif" description="'KMSKS' region" evidence="14">
    <location>
        <begin position="295"/>
        <end position="299"/>
    </location>
</feature>
<keyword evidence="12 14" id="KW-0030">Aminoacyl-tRNA synthetase</keyword>
<evidence type="ECO:0000256" key="10">
    <source>
        <dbReference type="ARBA" id="ARBA00022884"/>
    </source>
</evidence>
<dbReference type="FunFam" id="2.170.220.10:FF:000002">
    <property type="entry name" value="Methionine--tRNA ligase"/>
    <property type="match status" value="1"/>
</dbReference>
<dbReference type="InterPro" id="IPR014729">
    <property type="entry name" value="Rossmann-like_a/b/a_fold"/>
</dbReference>
<dbReference type="GO" id="GO:0005524">
    <property type="term" value="F:ATP binding"/>
    <property type="evidence" value="ECO:0007669"/>
    <property type="project" value="UniProtKB-UniRule"/>
</dbReference>
<keyword evidence="14" id="KW-0479">Metal-binding</keyword>
<keyword evidence="9 14" id="KW-0067">ATP-binding</keyword>
<dbReference type="PANTHER" id="PTHR43326">
    <property type="entry name" value="METHIONYL-TRNA SYNTHETASE"/>
    <property type="match status" value="1"/>
</dbReference>
<keyword evidence="6 14" id="KW-0820">tRNA-binding</keyword>
<evidence type="ECO:0000256" key="3">
    <source>
        <dbReference type="ARBA" id="ARBA00006590"/>
    </source>
</evidence>
<name>A0A9E7DK22_9FIRM</name>
<dbReference type="NCBIfam" id="TIGR00399">
    <property type="entry name" value="metG_C_term"/>
    <property type="match status" value="1"/>
</dbReference>
<organism evidence="16 17">
    <name type="scientific">Fenollaria massiliensis</name>
    <dbReference type="NCBI Taxonomy" id="938288"/>
    <lineage>
        <taxon>Bacteria</taxon>
        <taxon>Bacillati</taxon>
        <taxon>Bacillota</taxon>
        <taxon>Clostridia</taxon>
        <taxon>Eubacteriales</taxon>
        <taxon>Fenollaria</taxon>
    </lineage>
</organism>
<feature type="binding site" evidence="14">
    <location>
        <position position="129"/>
    </location>
    <ligand>
        <name>Zn(2+)</name>
        <dbReference type="ChEBI" id="CHEBI:29105"/>
    </ligand>
</feature>
<dbReference type="Gene3D" id="1.10.730.10">
    <property type="entry name" value="Isoleucyl-tRNA Synthetase, Domain 1"/>
    <property type="match status" value="1"/>
</dbReference>
<dbReference type="Proteomes" id="UP000831151">
    <property type="component" value="Chromosome"/>
</dbReference>
<dbReference type="GO" id="GO:0004825">
    <property type="term" value="F:methionine-tRNA ligase activity"/>
    <property type="evidence" value="ECO:0007669"/>
    <property type="project" value="UniProtKB-UniRule"/>
</dbReference>
<comment type="similarity">
    <text evidence="3 14">Belongs to the class-I aminoacyl-tRNA synthetase family. MetG type 2A subfamily.</text>
</comment>
<evidence type="ECO:0000256" key="4">
    <source>
        <dbReference type="ARBA" id="ARBA00011738"/>
    </source>
</evidence>
<keyword evidence="17" id="KW-1185">Reference proteome</keyword>
<dbReference type="InterPro" id="IPR014758">
    <property type="entry name" value="Met-tRNA_synth"/>
</dbReference>
<dbReference type="EC" id="6.1.1.10" evidence="14"/>
<keyword evidence="14" id="KW-0862">Zinc</keyword>
<evidence type="ECO:0000256" key="8">
    <source>
        <dbReference type="ARBA" id="ARBA00022741"/>
    </source>
</evidence>
<dbReference type="CDD" id="cd00814">
    <property type="entry name" value="MetRS_core"/>
    <property type="match status" value="1"/>
</dbReference>
<reference evidence="16" key="1">
    <citation type="submission" date="2022-04" db="EMBL/GenBank/DDBJ databases">
        <title>Complete genome sequences of Ezakiella coagulans and Fenollaria massiliensis.</title>
        <authorList>
            <person name="France M.T."/>
            <person name="Clifford J."/>
            <person name="Narina S."/>
            <person name="Rutt L."/>
            <person name="Ravel J."/>
        </authorList>
    </citation>
    <scope>NUCLEOTIDE SEQUENCE</scope>
    <source>
        <strain evidence="16">C0061C2</strain>
    </source>
</reference>
<dbReference type="PROSITE" id="PS50886">
    <property type="entry name" value="TRBD"/>
    <property type="match status" value="1"/>
</dbReference>
<proteinExistence type="inferred from homology"/>
<evidence type="ECO:0000256" key="1">
    <source>
        <dbReference type="ARBA" id="ARBA00003314"/>
    </source>
</evidence>
<feature type="short sequence motif" description="'HIGH' region" evidence="14">
    <location>
        <begin position="11"/>
        <end position="21"/>
    </location>
</feature>
<dbReference type="GO" id="GO:0006431">
    <property type="term" value="P:methionyl-tRNA aminoacylation"/>
    <property type="evidence" value="ECO:0007669"/>
    <property type="project" value="UniProtKB-UniRule"/>
</dbReference>
<comment type="cofactor">
    <cofactor evidence="14">
        <name>Zn(2+)</name>
        <dbReference type="ChEBI" id="CHEBI:29105"/>
    </cofactor>
    <text evidence="14">Binds 1 zinc ion per subunit.</text>
</comment>
<evidence type="ECO:0000259" key="15">
    <source>
        <dbReference type="PROSITE" id="PS50886"/>
    </source>
</evidence>
<keyword evidence="8 14" id="KW-0547">Nucleotide-binding</keyword>
<evidence type="ECO:0000256" key="14">
    <source>
        <dbReference type="HAMAP-Rule" id="MF_01228"/>
    </source>
</evidence>
<dbReference type="SUPFAM" id="SSF47323">
    <property type="entry name" value="Anticodon-binding domain of a subclass of class I aminoacyl-tRNA synthetases"/>
    <property type="match status" value="1"/>
</dbReference>
<dbReference type="Pfam" id="PF19303">
    <property type="entry name" value="Anticodon_3"/>
    <property type="match status" value="1"/>
</dbReference>
<dbReference type="InterPro" id="IPR033911">
    <property type="entry name" value="MetRS_core"/>
</dbReference>
<dbReference type="PANTHER" id="PTHR43326:SF1">
    <property type="entry name" value="METHIONINE--TRNA LIGASE, MITOCHONDRIAL"/>
    <property type="match status" value="1"/>
</dbReference>
<dbReference type="CDD" id="cd07957">
    <property type="entry name" value="Anticodon_Ia_Met"/>
    <property type="match status" value="1"/>
</dbReference>
<evidence type="ECO:0000256" key="6">
    <source>
        <dbReference type="ARBA" id="ARBA00022555"/>
    </source>
</evidence>
<evidence type="ECO:0000256" key="2">
    <source>
        <dbReference type="ARBA" id="ARBA00004496"/>
    </source>
</evidence>
<dbReference type="GO" id="GO:0046872">
    <property type="term" value="F:metal ion binding"/>
    <property type="evidence" value="ECO:0007669"/>
    <property type="project" value="UniProtKB-KW"/>
</dbReference>
<dbReference type="NCBIfam" id="NF008900">
    <property type="entry name" value="PRK12267.1"/>
    <property type="match status" value="1"/>
</dbReference>
<dbReference type="EMBL" id="CP096649">
    <property type="protein sequence ID" value="UQK59331.1"/>
    <property type="molecule type" value="Genomic_DNA"/>
</dbReference>
<dbReference type="InterPro" id="IPR001412">
    <property type="entry name" value="aa-tRNA-synth_I_CS"/>
</dbReference>
<dbReference type="Gene3D" id="2.170.220.10">
    <property type="match status" value="1"/>
</dbReference>
<dbReference type="PRINTS" id="PR01041">
    <property type="entry name" value="TRNASYNTHMET"/>
</dbReference>